<protein>
    <submittedName>
        <fullName evidence="3">Primary amine oxidase</fullName>
        <ecNumber evidence="3">1.4.3.21</ecNumber>
    </submittedName>
</protein>
<dbReference type="EC" id="1.4.3.21" evidence="3"/>
<proteinExistence type="predicted"/>
<reference evidence="3 4" key="1">
    <citation type="submission" date="2019-05" db="EMBL/GenBank/DDBJ databases">
        <authorList>
            <consortium name="Pathogen Informatics"/>
        </authorList>
    </citation>
    <scope>NUCLEOTIDE SEQUENCE [LARGE SCALE GENOMIC DNA]</scope>
    <source>
        <strain evidence="3 4">NCTC13032</strain>
    </source>
</reference>
<dbReference type="SUPFAM" id="SSF54416">
    <property type="entry name" value="Amine oxidase N-terminal region"/>
    <property type="match status" value="1"/>
</dbReference>
<evidence type="ECO:0000313" key="4">
    <source>
        <dbReference type="Proteomes" id="UP000310719"/>
    </source>
</evidence>
<dbReference type="EMBL" id="LR590464">
    <property type="protein sequence ID" value="VTP68959.1"/>
    <property type="molecule type" value="Genomic_DNA"/>
</dbReference>
<dbReference type="GO" id="GO:0005507">
    <property type="term" value="F:copper ion binding"/>
    <property type="evidence" value="ECO:0007669"/>
    <property type="project" value="InterPro"/>
</dbReference>
<name>A0A4U9I1J2_9ENTR</name>
<dbReference type="GO" id="GO:0048038">
    <property type="term" value="F:quinone binding"/>
    <property type="evidence" value="ECO:0007669"/>
    <property type="project" value="InterPro"/>
</dbReference>
<sequence length="60" mass="6464">MQKIVTGSQEYADALKKRGINDPSKVMTTPLTVGYFDGKDGLKTGRSPAESGELSGYRGR</sequence>
<dbReference type="Proteomes" id="UP000310719">
    <property type="component" value="Chromosome"/>
</dbReference>
<feature type="domain" description="Copper amine oxidase N3-terminal" evidence="2">
    <location>
        <begin position="1"/>
        <end position="43"/>
    </location>
</feature>
<evidence type="ECO:0000259" key="2">
    <source>
        <dbReference type="Pfam" id="PF02728"/>
    </source>
</evidence>
<dbReference type="Gene3D" id="3.10.450.40">
    <property type="match status" value="1"/>
</dbReference>
<dbReference type="GO" id="GO:0009308">
    <property type="term" value="P:amine metabolic process"/>
    <property type="evidence" value="ECO:0007669"/>
    <property type="project" value="InterPro"/>
</dbReference>
<dbReference type="InterPro" id="IPR016182">
    <property type="entry name" value="Cu_amine_oxidase_N-reg"/>
</dbReference>
<gene>
    <name evidence="3" type="primary">tynA_2</name>
    <name evidence="3" type="ORF">NCTC13032_03849</name>
</gene>
<feature type="region of interest" description="Disordered" evidence="1">
    <location>
        <begin position="38"/>
        <end position="60"/>
    </location>
</feature>
<dbReference type="AlphaFoldDB" id="A0A4U9I1J2"/>
<organism evidence="3 4">
    <name type="scientific">Leclercia adecarboxylata</name>
    <dbReference type="NCBI Taxonomy" id="83655"/>
    <lineage>
        <taxon>Bacteria</taxon>
        <taxon>Pseudomonadati</taxon>
        <taxon>Pseudomonadota</taxon>
        <taxon>Gammaproteobacteria</taxon>
        <taxon>Enterobacterales</taxon>
        <taxon>Enterobacteriaceae</taxon>
        <taxon>Leclercia</taxon>
    </lineage>
</organism>
<dbReference type="InterPro" id="IPR015802">
    <property type="entry name" value="Cu_amine_oxidase_N3"/>
</dbReference>
<dbReference type="Pfam" id="PF02728">
    <property type="entry name" value="Cu_amine_oxidN3"/>
    <property type="match status" value="1"/>
</dbReference>
<evidence type="ECO:0000256" key="1">
    <source>
        <dbReference type="SAM" id="MobiDB-lite"/>
    </source>
</evidence>
<evidence type="ECO:0000313" key="3">
    <source>
        <dbReference type="EMBL" id="VTP68959.1"/>
    </source>
</evidence>
<accession>A0A4U9I1J2</accession>
<keyword evidence="3" id="KW-0560">Oxidoreductase</keyword>
<dbReference type="GO" id="GO:0008131">
    <property type="term" value="F:primary methylamine oxidase activity"/>
    <property type="evidence" value="ECO:0007669"/>
    <property type="project" value="UniProtKB-EC"/>
</dbReference>